<dbReference type="InterPro" id="IPR058148">
    <property type="entry name" value="M949_RS01915-like_dom"/>
</dbReference>
<sequence>MKKLLSISLLLSVSYMFSQGIKLPKSEATKIFTSEVKAQLGIEYPVFRVYSYTDKSGKFYVALSEKFDGTKEKDTLHYKIKAVNVKQETAALEKQWEVNDFTSVINGTDEMEESIWFWTKYCSFEDIDKDGITDPILVYGTNGYNGYDDGRIKILVFYKGEKIAIRHQNGVLDNERNTQVDAKFYALPLAIQNRVKAEMKKIMTNDHGIFPYGWENNMKKQKTKFSETY</sequence>
<dbReference type="EMBL" id="SBII01000013">
    <property type="protein sequence ID" value="RWW92165.1"/>
    <property type="molecule type" value="Genomic_DNA"/>
</dbReference>
<dbReference type="NCBIfam" id="NF046077">
    <property type="entry name" value="LPS_M949_RS01915"/>
    <property type="match status" value="1"/>
</dbReference>
<dbReference type="RefSeq" id="WP_128391030.1">
    <property type="nucleotide sequence ID" value="NZ_SBII01000013.1"/>
</dbReference>
<accession>A0A444GMA1</accession>
<dbReference type="OrthoDB" id="8750305at2"/>
<keyword evidence="2" id="KW-1185">Reference proteome</keyword>
<organism evidence="1 2">
    <name type="scientific">Flavobacterium cerinum</name>
    <dbReference type="NCBI Taxonomy" id="2502784"/>
    <lineage>
        <taxon>Bacteria</taxon>
        <taxon>Pseudomonadati</taxon>
        <taxon>Bacteroidota</taxon>
        <taxon>Flavobacteriia</taxon>
        <taxon>Flavobacteriales</taxon>
        <taxon>Flavobacteriaceae</taxon>
        <taxon>Flavobacterium</taxon>
    </lineage>
</organism>
<protein>
    <submittedName>
        <fullName evidence="1">Uncharacterized protein</fullName>
    </submittedName>
</protein>
<evidence type="ECO:0000313" key="1">
    <source>
        <dbReference type="EMBL" id="RWW92165.1"/>
    </source>
</evidence>
<dbReference type="AlphaFoldDB" id="A0A444GMA1"/>
<evidence type="ECO:0000313" key="2">
    <source>
        <dbReference type="Proteomes" id="UP000287527"/>
    </source>
</evidence>
<comment type="caution">
    <text evidence="1">The sequence shown here is derived from an EMBL/GenBank/DDBJ whole genome shotgun (WGS) entry which is preliminary data.</text>
</comment>
<proteinExistence type="predicted"/>
<name>A0A444GMA1_9FLAO</name>
<reference evidence="1 2" key="1">
    <citation type="submission" date="2019-01" db="EMBL/GenBank/DDBJ databases">
        <title>Flavobacterium sp. nov.,isolated from freshwater.</title>
        <authorList>
            <person name="Zhang R."/>
            <person name="Du Z.-J."/>
        </authorList>
    </citation>
    <scope>NUCLEOTIDE SEQUENCE [LARGE SCALE GENOMIC DNA]</scope>
    <source>
        <strain evidence="1 2">1E403</strain>
    </source>
</reference>
<dbReference type="Proteomes" id="UP000287527">
    <property type="component" value="Unassembled WGS sequence"/>
</dbReference>
<gene>
    <name evidence="1" type="ORF">EPI11_16190</name>
</gene>